<keyword evidence="1" id="KW-0812">Transmembrane</keyword>
<keyword evidence="1" id="KW-1133">Transmembrane helix</keyword>
<accession>A0A2N9P8R0</accession>
<keyword evidence="1" id="KW-0472">Membrane</keyword>
<name>A0A2N9P8R0_9FLAO</name>
<protein>
    <submittedName>
        <fullName evidence="2">Uncharacterized protein</fullName>
    </submittedName>
</protein>
<evidence type="ECO:0000256" key="1">
    <source>
        <dbReference type="SAM" id="Phobius"/>
    </source>
</evidence>
<evidence type="ECO:0000313" key="3">
    <source>
        <dbReference type="Proteomes" id="UP000238180"/>
    </source>
</evidence>
<organism evidence="2 3">
    <name type="scientific">Flavobacterium columnare</name>
    <dbReference type="NCBI Taxonomy" id="996"/>
    <lineage>
        <taxon>Bacteria</taxon>
        <taxon>Pseudomonadati</taxon>
        <taxon>Bacteroidota</taxon>
        <taxon>Flavobacteriia</taxon>
        <taxon>Flavobacteriales</taxon>
        <taxon>Flavobacteriaceae</taxon>
        <taxon>Flavobacterium</taxon>
    </lineage>
</organism>
<proteinExistence type="predicted"/>
<gene>
    <name evidence="2" type="ORF">FLACOL_00720</name>
</gene>
<feature type="transmembrane region" description="Helical" evidence="1">
    <location>
        <begin position="7"/>
        <end position="30"/>
    </location>
</feature>
<dbReference type="RefSeq" id="WP_105195622.1">
    <property type="nucleotide sequence ID" value="NZ_OLKH01000069.1"/>
</dbReference>
<reference evidence="2 3" key="1">
    <citation type="submission" date="2018-02" db="EMBL/GenBank/DDBJ databases">
        <authorList>
            <person name="Cohen D.B."/>
            <person name="Kent A.D."/>
        </authorList>
    </citation>
    <scope>NUCLEOTIDE SEQUENCE [LARGE SCALE GENOMIC DNA]</scope>
    <source>
        <strain evidence="2">CIP109753</strain>
    </source>
</reference>
<dbReference type="Proteomes" id="UP000238180">
    <property type="component" value="Unassembled WGS sequence"/>
</dbReference>
<evidence type="ECO:0000313" key="2">
    <source>
        <dbReference type="EMBL" id="SPE76731.1"/>
    </source>
</evidence>
<dbReference type="EMBL" id="OLKH01000069">
    <property type="protein sequence ID" value="SPE76731.1"/>
    <property type="molecule type" value="Genomic_DNA"/>
</dbReference>
<dbReference type="AlphaFoldDB" id="A0A2N9P8R0"/>
<sequence>MKKKAIILSTIIVFIYLCYRYIGIFIFWLFTPGDGELRPAEKILFEEVKKKSEAIDIYRGPKYHISNPKDTLSYGITIKLREKNKLINKDSLKIEAKNIAVKIENLLNLHPNFVNYVIHYESSGEYGCDEYFKFKRAEIKKLNIKK</sequence>